<comment type="caution">
    <text evidence="1">The sequence shown here is derived from an EMBL/GenBank/DDBJ whole genome shotgun (WGS) entry which is preliminary data.</text>
</comment>
<dbReference type="PANTHER" id="PTHR47510">
    <property type="entry name" value="REVERSE TRANSCRIPTASE DOMAIN-CONTAINING PROTEIN"/>
    <property type="match status" value="1"/>
</dbReference>
<proteinExistence type="predicted"/>
<organism evidence="1 2">
    <name type="scientific">Patella caerulea</name>
    <name type="common">Rayed Mediterranean limpet</name>
    <dbReference type="NCBI Taxonomy" id="87958"/>
    <lineage>
        <taxon>Eukaryota</taxon>
        <taxon>Metazoa</taxon>
        <taxon>Spiralia</taxon>
        <taxon>Lophotrochozoa</taxon>
        <taxon>Mollusca</taxon>
        <taxon>Gastropoda</taxon>
        <taxon>Patellogastropoda</taxon>
        <taxon>Patelloidea</taxon>
        <taxon>Patellidae</taxon>
        <taxon>Patella</taxon>
    </lineage>
</organism>
<evidence type="ECO:0000313" key="2">
    <source>
        <dbReference type="Proteomes" id="UP001347796"/>
    </source>
</evidence>
<reference evidence="1 2" key="1">
    <citation type="submission" date="2024-01" db="EMBL/GenBank/DDBJ databases">
        <title>The genome of the rayed Mediterranean limpet Patella caerulea (Linnaeus, 1758).</title>
        <authorList>
            <person name="Anh-Thu Weber A."/>
            <person name="Halstead-Nussloch G."/>
        </authorList>
    </citation>
    <scope>NUCLEOTIDE SEQUENCE [LARGE SCALE GENOMIC DNA]</scope>
    <source>
        <strain evidence="1">AATW-2023a</strain>
        <tissue evidence="1">Whole specimen</tissue>
    </source>
</reference>
<name>A0AAN8K1X7_PATCE</name>
<gene>
    <name evidence="1" type="ORF">SNE40_008478</name>
</gene>
<dbReference type="AlphaFoldDB" id="A0AAN8K1X7"/>
<dbReference type="Proteomes" id="UP001347796">
    <property type="component" value="Unassembled WGS sequence"/>
</dbReference>
<accession>A0AAN8K1X7</accession>
<dbReference type="EMBL" id="JAZGQO010000006">
    <property type="protein sequence ID" value="KAK6186440.1"/>
    <property type="molecule type" value="Genomic_DNA"/>
</dbReference>
<keyword evidence="2" id="KW-1185">Reference proteome</keyword>
<dbReference type="PANTHER" id="PTHR47510:SF3">
    <property type="entry name" value="ENDO_EXONUCLEASE_PHOSPHATASE DOMAIN-CONTAINING PROTEIN"/>
    <property type="match status" value="1"/>
</dbReference>
<evidence type="ECO:0000313" key="1">
    <source>
        <dbReference type="EMBL" id="KAK6186440.1"/>
    </source>
</evidence>
<protein>
    <submittedName>
        <fullName evidence="1">Uncharacterized protein</fullName>
    </submittedName>
</protein>
<sequence length="167" mass="18890">MDKILQIRLTLTPQAYSAEDHSEVTEFCQLVTFNAVSEDEVNKLLQRCPNKSCSLDFMPTWLLKNCYKPLVPTITSIINMSFSEGHVPASLKEAIITPLLKKPPLDADILKNYRPVSNLSFLSKLNERVVAERLKQHMAAHSCLEPLQSVYRSFHSTETALLKESAE</sequence>